<reference evidence="2 3" key="1">
    <citation type="submission" date="2016-10" db="EMBL/GenBank/DDBJ databases">
        <authorList>
            <person name="de Groot N.N."/>
        </authorList>
    </citation>
    <scope>NUCLEOTIDE SEQUENCE [LARGE SCALE GENOMIC DNA]</scope>
    <source>
        <strain evidence="2 3">Nm9</strain>
    </source>
</reference>
<dbReference type="Proteomes" id="UP000181998">
    <property type="component" value="Unassembled WGS sequence"/>
</dbReference>
<dbReference type="AlphaFoldDB" id="A0A1H9G7K8"/>
<organism evidence="2 3">
    <name type="scientific">Nitrosomonas ureae</name>
    <dbReference type="NCBI Taxonomy" id="44577"/>
    <lineage>
        <taxon>Bacteria</taxon>
        <taxon>Pseudomonadati</taxon>
        <taxon>Pseudomonadota</taxon>
        <taxon>Betaproteobacteria</taxon>
        <taxon>Nitrosomonadales</taxon>
        <taxon>Nitrosomonadaceae</taxon>
        <taxon>Nitrosomonas</taxon>
    </lineage>
</organism>
<evidence type="ECO:0000256" key="1">
    <source>
        <dbReference type="SAM" id="MobiDB-lite"/>
    </source>
</evidence>
<evidence type="ECO:0000313" key="2">
    <source>
        <dbReference type="EMBL" id="SEQ46126.1"/>
    </source>
</evidence>
<protein>
    <submittedName>
        <fullName evidence="2">Uncharacterized protein</fullName>
    </submittedName>
</protein>
<feature type="region of interest" description="Disordered" evidence="1">
    <location>
        <begin position="133"/>
        <end position="157"/>
    </location>
</feature>
<dbReference type="RefSeq" id="WP_074722227.1">
    <property type="nucleotide sequence ID" value="NZ_FOFX01000057.1"/>
</dbReference>
<gene>
    <name evidence="2" type="ORF">SAMN05421510_10572</name>
</gene>
<proteinExistence type="predicted"/>
<name>A0A1H9G7K8_9PROT</name>
<sequence length="157" mass="17154">MSQHITSISSVCFNIEKSNPPQLTLHAIGKVNSSGWRSPSLFQRVYVVQPEDGIQDFEFYAEPPNDMALWVISPISSETTIFLENWMKGIRINSATNSVVAHLSDIACSVARGSPSSHVLKDNNLELNYFKLPHDGVGGQDSPPDNPPPVPTGTQGH</sequence>
<evidence type="ECO:0000313" key="3">
    <source>
        <dbReference type="Proteomes" id="UP000181998"/>
    </source>
</evidence>
<accession>A0A1H9G7K8</accession>
<dbReference type="EMBL" id="FOFX01000057">
    <property type="protein sequence ID" value="SEQ46126.1"/>
    <property type="molecule type" value="Genomic_DNA"/>
</dbReference>